<reference evidence="1 2" key="1">
    <citation type="journal article" date="2019" name="Sci. Rep.">
        <title>Orb-weaving spider Araneus ventricosus genome elucidates the spidroin gene catalogue.</title>
        <authorList>
            <person name="Kono N."/>
            <person name="Nakamura H."/>
            <person name="Ohtoshi R."/>
            <person name="Moran D.A.P."/>
            <person name="Shinohara A."/>
            <person name="Yoshida Y."/>
            <person name="Fujiwara M."/>
            <person name="Mori M."/>
            <person name="Tomita M."/>
            <person name="Arakawa K."/>
        </authorList>
    </citation>
    <scope>NUCLEOTIDE SEQUENCE [LARGE SCALE GENOMIC DNA]</scope>
</reference>
<organism evidence="1 2">
    <name type="scientific">Araneus ventricosus</name>
    <name type="common">Orbweaver spider</name>
    <name type="synonym">Epeira ventricosa</name>
    <dbReference type="NCBI Taxonomy" id="182803"/>
    <lineage>
        <taxon>Eukaryota</taxon>
        <taxon>Metazoa</taxon>
        <taxon>Ecdysozoa</taxon>
        <taxon>Arthropoda</taxon>
        <taxon>Chelicerata</taxon>
        <taxon>Arachnida</taxon>
        <taxon>Araneae</taxon>
        <taxon>Araneomorphae</taxon>
        <taxon>Entelegynae</taxon>
        <taxon>Araneoidea</taxon>
        <taxon>Araneidae</taxon>
        <taxon>Araneus</taxon>
    </lineage>
</organism>
<name>A0A4Y2TB39_ARAVE</name>
<evidence type="ECO:0000313" key="2">
    <source>
        <dbReference type="Proteomes" id="UP000499080"/>
    </source>
</evidence>
<keyword evidence="2" id="KW-1185">Reference proteome</keyword>
<evidence type="ECO:0000313" key="1">
    <source>
        <dbReference type="EMBL" id="GBN97451.1"/>
    </source>
</evidence>
<protein>
    <submittedName>
        <fullName evidence="1">Uncharacterized protein</fullName>
    </submittedName>
</protein>
<sequence>MMARHRNGGKLFCIQNKGSVLPLQYKNIKVRFTLGNTGTVHVAEIYEGVYGVTLGVNFTFVFDRLRHLVVELHIDYLREPKTKCFLSQELLDVVFENSRATNIAAALEEARLVFENARPNVNKVSIISLNFLSTYKVKHLFQCLTCRNCELILNNSNS</sequence>
<gene>
    <name evidence="1" type="ORF">AVEN_129863_1</name>
</gene>
<proteinExistence type="predicted"/>
<accession>A0A4Y2TB39</accession>
<comment type="caution">
    <text evidence="1">The sequence shown here is derived from an EMBL/GenBank/DDBJ whole genome shotgun (WGS) entry which is preliminary data.</text>
</comment>
<dbReference type="EMBL" id="BGPR01027174">
    <property type="protein sequence ID" value="GBN97451.1"/>
    <property type="molecule type" value="Genomic_DNA"/>
</dbReference>
<dbReference type="Proteomes" id="UP000499080">
    <property type="component" value="Unassembled WGS sequence"/>
</dbReference>
<dbReference type="AlphaFoldDB" id="A0A4Y2TB39"/>